<evidence type="ECO:0000313" key="2">
    <source>
        <dbReference type="Proteomes" id="UP000281993"/>
    </source>
</evidence>
<reference evidence="1 2" key="1">
    <citation type="submission" date="2018-08" db="EMBL/GenBank/DDBJ databases">
        <authorList>
            <person name="Preder H."/>
            <person name="Servin-Meza L.A."/>
            <person name="Bonilla J.A."/>
            <person name="Klyczek K."/>
            <person name="Garlena R.A."/>
            <person name="Russell D.A."/>
            <person name="Pope W.H."/>
            <person name="Jacobs-Sera D."/>
            <person name="Hatfull G.F."/>
        </authorList>
    </citation>
    <scope>NUCLEOTIDE SEQUENCE [LARGE SCALE GENOMIC DNA]</scope>
</reference>
<evidence type="ECO:0000313" key="1">
    <source>
        <dbReference type="EMBL" id="AYD87336.1"/>
    </source>
</evidence>
<accession>A0A386KPH4</accession>
<organism evidence="1 2">
    <name type="scientific">Microbacterium phage ValentiniPuff</name>
    <dbReference type="NCBI Taxonomy" id="2315705"/>
    <lineage>
        <taxon>Viruses</taxon>
        <taxon>Duplodnaviria</taxon>
        <taxon>Heunggongvirae</taxon>
        <taxon>Uroviricota</taxon>
        <taxon>Caudoviricetes</taxon>
        <taxon>Valentinivirus</taxon>
        <taxon>Valentinivirus valentinipuff</taxon>
    </lineage>
</organism>
<proteinExistence type="predicted"/>
<protein>
    <submittedName>
        <fullName evidence="1">Uncharacterized protein</fullName>
    </submittedName>
</protein>
<keyword evidence="2" id="KW-1185">Reference proteome</keyword>
<dbReference type="EMBL" id="MH825712">
    <property type="protein sequence ID" value="AYD87336.1"/>
    <property type="molecule type" value="Genomic_DNA"/>
</dbReference>
<name>A0A386KPH4_9CAUD</name>
<sequence length="160" mass="17313">MTYPTPRPIITKQQYDKLCEVIDAAKNDDRSMDTDEYATDALNALNVTHVSPLDGVGPSLLQVAANVARTRLATYDRHDRVPTDAEIHDCIGELRNLLFELENAGRIAPDGPIPAITQVLDSKVIVQMPGRTVHWVVGPTVIALLASSFAQSLGPAQEGA</sequence>
<gene>
    <name evidence="1" type="primary">35</name>
    <name evidence="1" type="ORF">SEA_VALENTINIPUFF_35</name>
</gene>
<dbReference type="Proteomes" id="UP000281993">
    <property type="component" value="Segment"/>
</dbReference>